<proteinExistence type="predicted"/>
<dbReference type="Proteomes" id="UP000001699">
    <property type="component" value="Unassembled WGS sequence"/>
</dbReference>
<organism evidence="1 2">
    <name type="scientific">Aspergillus fumigatus (strain CBS 144.89 / FGSC A1163 / CEA10)</name>
    <name type="common">Neosartorya fumigata</name>
    <dbReference type="NCBI Taxonomy" id="451804"/>
    <lineage>
        <taxon>Eukaryota</taxon>
        <taxon>Fungi</taxon>
        <taxon>Dikarya</taxon>
        <taxon>Ascomycota</taxon>
        <taxon>Pezizomycotina</taxon>
        <taxon>Eurotiomycetes</taxon>
        <taxon>Eurotiomycetidae</taxon>
        <taxon>Eurotiales</taxon>
        <taxon>Aspergillaceae</taxon>
        <taxon>Aspergillus</taxon>
        <taxon>Aspergillus subgen. Fumigati</taxon>
    </lineage>
</organism>
<accession>B0Y905</accession>
<evidence type="ECO:0000313" key="2">
    <source>
        <dbReference type="Proteomes" id="UP000001699"/>
    </source>
</evidence>
<sequence>MVRWVRHGHLPIDILFSDMFENRLWRVSVQWPSRSVLNLERTTSEAGRVTATITTMATSRVSGSSVQFSPESLLHTNQHQESLLSPRLCYTEKTREIALAPKISPSLIGFCPTSSELREPHLYNQ</sequence>
<reference evidence="1 2" key="1">
    <citation type="journal article" date="2008" name="PLoS Genet.">
        <title>Genomic islands in the pathogenic filamentous fungus Aspergillus fumigatus.</title>
        <authorList>
            <person name="Fedorova N.D."/>
            <person name="Khaldi N."/>
            <person name="Joardar V.S."/>
            <person name="Maiti R."/>
            <person name="Amedeo P."/>
            <person name="Anderson M.J."/>
            <person name="Crabtree J."/>
            <person name="Silva J.C."/>
            <person name="Badger J.H."/>
            <person name="Albarraq A."/>
            <person name="Angiuoli S."/>
            <person name="Bussey H."/>
            <person name="Bowyer P."/>
            <person name="Cotty P.J."/>
            <person name="Dyer P.S."/>
            <person name="Egan A."/>
            <person name="Galens K."/>
            <person name="Fraser-Liggett C.M."/>
            <person name="Haas B.J."/>
            <person name="Inman J.M."/>
            <person name="Kent R."/>
            <person name="Lemieux S."/>
            <person name="Malavazi I."/>
            <person name="Orvis J."/>
            <person name="Roemer T."/>
            <person name="Ronning C.M."/>
            <person name="Sundaram J.P."/>
            <person name="Sutton G."/>
            <person name="Turner G."/>
            <person name="Venter J.C."/>
            <person name="White O.R."/>
            <person name="Whitty B.R."/>
            <person name="Youngman P."/>
            <person name="Wolfe K.H."/>
            <person name="Goldman G.H."/>
            <person name="Wortman J.R."/>
            <person name="Jiang B."/>
            <person name="Denning D.W."/>
            <person name="Nierman W.C."/>
        </authorList>
    </citation>
    <scope>NUCLEOTIDE SEQUENCE [LARGE SCALE GENOMIC DNA]</scope>
    <source>
        <strain evidence="2">CBS 144.89 / FGSC A1163 / CEA10</strain>
    </source>
</reference>
<dbReference type="VEuPathDB" id="FungiDB:AFUB_079190"/>
<evidence type="ECO:0000313" key="1">
    <source>
        <dbReference type="EMBL" id="EDP49886.1"/>
    </source>
</evidence>
<dbReference type="HOGENOM" id="CLU_1992110_0_0_1"/>
<keyword evidence="2" id="KW-1185">Reference proteome</keyword>
<dbReference type="AlphaFoldDB" id="B0Y905"/>
<dbReference type="EMBL" id="DS499599">
    <property type="protein sequence ID" value="EDP49886.1"/>
    <property type="molecule type" value="Genomic_DNA"/>
</dbReference>
<protein>
    <submittedName>
        <fullName evidence="1">Uncharacterized protein</fullName>
    </submittedName>
</protein>
<gene>
    <name evidence="1" type="ORF">AFUB_079190</name>
</gene>
<name>B0Y905_ASPFC</name>